<dbReference type="AlphaFoldDB" id="A0A3A2ZVJ7"/>
<proteinExistence type="predicted"/>
<gene>
    <name evidence="2" type="ORF">PHISCL_00522</name>
</gene>
<dbReference type="OrthoDB" id="4757095at2759"/>
<comment type="caution">
    <text evidence="2">The sequence shown here is derived from an EMBL/GenBank/DDBJ whole genome shotgun (WGS) entry which is preliminary data.</text>
</comment>
<accession>A0A3A2ZVJ7</accession>
<dbReference type="InterPro" id="IPR056632">
    <property type="entry name" value="DUF7730"/>
</dbReference>
<evidence type="ECO:0000313" key="2">
    <source>
        <dbReference type="EMBL" id="RJE27169.1"/>
    </source>
</evidence>
<dbReference type="STRING" id="2070753.A0A3A2ZVJ7"/>
<reference evidence="3" key="1">
    <citation type="submission" date="2017-02" db="EMBL/GenBank/DDBJ databases">
        <authorList>
            <person name="Tafer H."/>
            <person name="Lopandic K."/>
        </authorList>
    </citation>
    <scope>NUCLEOTIDE SEQUENCE [LARGE SCALE GENOMIC DNA]</scope>
    <source>
        <strain evidence="3">CBS 366.77</strain>
    </source>
</reference>
<evidence type="ECO:0000259" key="1">
    <source>
        <dbReference type="Pfam" id="PF24864"/>
    </source>
</evidence>
<sequence>MRNIFEFSNTWSLPYFHPTIHPDLFSGIRHVELRWAFPGHWLPSMDSVKSVYFSAGQQQWIETCHAVLAMKGLQSFSLILEGNWFAESVEKIPVFLEPLRNLRIGRQWTLVLPDQPYYAREVERIGEELRERGVEAVVRVG</sequence>
<dbReference type="EMBL" id="MVGC01000008">
    <property type="protein sequence ID" value="RJE27169.1"/>
    <property type="molecule type" value="Genomic_DNA"/>
</dbReference>
<organism evidence="2 3">
    <name type="scientific">Aspergillus sclerotialis</name>
    <dbReference type="NCBI Taxonomy" id="2070753"/>
    <lineage>
        <taxon>Eukaryota</taxon>
        <taxon>Fungi</taxon>
        <taxon>Dikarya</taxon>
        <taxon>Ascomycota</taxon>
        <taxon>Pezizomycotina</taxon>
        <taxon>Eurotiomycetes</taxon>
        <taxon>Eurotiomycetidae</taxon>
        <taxon>Eurotiales</taxon>
        <taxon>Aspergillaceae</taxon>
        <taxon>Aspergillus</taxon>
        <taxon>Aspergillus subgen. Polypaecilum</taxon>
    </lineage>
</organism>
<name>A0A3A2ZVJ7_9EURO</name>
<dbReference type="Pfam" id="PF24864">
    <property type="entry name" value="DUF7730"/>
    <property type="match status" value="1"/>
</dbReference>
<feature type="domain" description="DUF7730" evidence="1">
    <location>
        <begin position="2"/>
        <end position="115"/>
    </location>
</feature>
<dbReference type="Proteomes" id="UP000266188">
    <property type="component" value="Unassembled WGS sequence"/>
</dbReference>
<protein>
    <recommendedName>
        <fullName evidence="1">DUF7730 domain-containing protein</fullName>
    </recommendedName>
</protein>
<keyword evidence="3" id="KW-1185">Reference proteome</keyword>
<evidence type="ECO:0000313" key="3">
    <source>
        <dbReference type="Proteomes" id="UP000266188"/>
    </source>
</evidence>